<reference evidence="2" key="1">
    <citation type="journal article" date="2019" name="PLoS Negl. Trop. Dis.">
        <title>Revisiting the worldwide diversity of Leptospira species in the environment.</title>
        <authorList>
            <person name="Vincent A.T."/>
            <person name="Schiettekatte O."/>
            <person name="Bourhy P."/>
            <person name="Veyrier F.J."/>
            <person name="Picardeau M."/>
        </authorList>
    </citation>
    <scope>NUCLEOTIDE SEQUENCE [LARGE SCALE GENOMIC DNA]</scope>
    <source>
        <strain evidence="2">201702407</strain>
    </source>
</reference>
<keyword evidence="2" id="KW-1185">Reference proteome</keyword>
<sequence length="341" mass="39703">MKKEFITYYFGAGASTGAIPVVNNFKEDMDVIDNKDDFYLNKLHGTSDAMYLKYMDESSKLVSFLYRDLKDLKNILSNHISFDTYARIQYLRNNVREIKKLKYALSVYLTILQIINKTNPRYESFLASIIELNEDDVFLPETVNFISWNYDMQLEKAIAELLGYKNHNAVYQILNVLPGMKKEIKSNSPFLIKLNGTAAFHYRFDQSIDLIEYLFTKNDKDGLKEIIDYYNKITLNPNMNAPFSFSWETEDKMVEASRKKAAEIISATEILVTIGYSFPVFNRKIDRELLSLGNRIKKIYVQNDTKDIDSVLVRLSSLLDRTVEIIAVRDVEQFYIPFELV</sequence>
<gene>
    <name evidence="1" type="ORF">EHQ90_15315</name>
</gene>
<comment type="caution">
    <text evidence="1">The sequence shown here is derived from an EMBL/GenBank/DDBJ whole genome shotgun (WGS) entry which is preliminary data.</text>
</comment>
<accession>A0ABY2MZC4</accession>
<evidence type="ECO:0000313" key="2">
    <source>
        <dbReference type="Proteomes" id="UP000297422"/>
    </source>
</evidence>
<dbReference type="EMBL" id="RQGT01000093">
    <property type="protein sequence ID" value="TGM12548.1"/>
    <property type="molecule type" value="Genomic_DNA"/>
</dbReference>
<organism evidence="1 2">
    <name type="scientific">Leptospira stimsonii</name>
    <dbReference type="NCBI Taxonomy" id="2202203"/>
    <lineage>
        <taxon>Bacteria</taxon>
        <taxon>Pseudomonadati</taxon>
        <taxon>Spirochaetota</taxon>
        <taxon>Spirochaetia</taxon>
        <taxon>Leptospirales</taxon>
        <taxon>Leptospiraceae</taxon>
        <taxon>Leptospira</taxon>
    </lineage>
</organism>
<proteinExistence type="predicted"/>
<protein>
    <recommendedName>
        <fullName evidence="3">SIR2-like domain-containing protein</fullName>
    </recommendedName>
</protein>
<dbReference type="Proteomes" id="UP000297422">
    <property type="component" value="Unassembled WGS sequence"/>
</dbReference>
<evidence type="ECO:0008006" key="3">
    <source>
        <dbReference type="Google" id="ProtNLM"/>
    </source>
</evidence>
<dbReference type="RefSeq" id="WP_135685846.1">
    <property type="nucleotide sequence ID" value="NZ_RQEQ01000042.1"/>
</dbReference>
<evidence type="ECO:0000313" key="1">
    <source>
        <dbReference type="EMBL" id="TGM12548.1"/>
    </source>
</evidence>
<name>A0ABY2MZC4_9LEPT</name>